<keyword evidence="1" id="KW-0378">Hydrolase</keyword>
<evidence type="ECO:0000259" key="4">
    <source>
        <dbReference type="SMART" id="SM00331"/>
    </source>
</evidence>
<dbReference type="InterPro" id="IPR001932">
    <property type="entry name" value="PPM-type_phosphatase-like_dom"/>
</dbReference>
<dbReference type="AlphaFoldDB" id="A0A561TT91"/>
<feature type="coiled-coil region" evidence="2">
    <location>
        <begin position="278"/>
        <end position="315"/>
    </location>
</feature>
<sequence length="540" mass="58316">MAGLRRANREYRREEAAPSGVTLPTPDVRLTGPEGEPDLGELLGALPLPAALADPLVGPDGTVRDFVAVAVNPAGLRYLHQRSALRRDRTPGRRLPAGDVFPGLVTAELLTDLTRVLRTGEPTPGIEVRWQVRRAGGRVERHTDLLTVHRLGSRLLMVWGTSDLARMARAAQRIARVGWGEWSLLDGVTQSSGGLRDLLGLAAGDPSPTAADLLDRVLPVHQPRLFDALRLLLETRDPVDVELLLRVHRGVHRIRLVAEAVGEDQGPVRGVRGVLQNITELSESRRRVRHQQEEIERQSRRADAEEAVVRRLQDALQPRISARMDEAGLRTAVAYRPTEGLVGGDWYKVRALPGGPALIAVGDARGHGLDAVALMSTLRHALAGIAYTGASVEEMTGWLNEIACDDGPESTATAVIARYFPPSRLLRWVCAGHLPPVLLGDGPPRLLAPAIGLPLGVLPGTGYEAVETVLQPGQTVLLYTDGLVERRDRDIDDRLATLLAVLGEHPPGLPPQSLVDQVVDAMSGPFSEDDATLLALRLAG</sequence>
<evidence type="ECO:0000256" key="1">
    <source>
        <dbReference type="ARBA" id="ARBA00022801"/>
    </source>
</evidence>
<dbReference type="InterPro" id="IPR036457">
    <property type="entry name" value="PPM-type-like_dom_sf"/>
</dbReference>
<dbReference type="SMART" id="SM00331">
    <property type="entry name" value="PP2C_SIG"/>
    <property type="match status" value="1"/>
</dbReference>
<feature type="compositionally biased region" description="Basic and acidic residues" evidence="3">
    <location>
        <begin position="7"/>
        <end position="16"/>
    </location>
</feature>
<proteinExistence type="predicted"/>
<feature type="domain" description="PPM-type phosphatase" evidence="4">
    <location>
        <begin position="329"/>
        <end position="538"/>
    </location>
</feature>
<accession>A0A561TT91</accession>
<comment type="caution">
    <text evidence="5">The sequence shown here is derived from an EMBL/GenBank/DDBJ whole genome shotgun (WGS) entry which is preliminary data.</text>
</comment>
<dbReference type="PANTHER" id="PTHR43156">
    <property type="entry name" value="STAGE II SPORULATION PROTEIN E-RELATED"/>
    <property type="match status" value="1"/>
</dbReference>
<feature type="region of interest" description="Disordered" evidence="3">
    <location>
        <begin position="1"/>
        <end position="35"/>
    </location>
</feature>
<reference evidence="5 6" key="1">
    <citation type="submission" date="2019-06" db="EMBL/GenBank/DDBJ databases">
        <title>Sequencing the genomes of 1000 actinobacteria strains.</title>
        <authorList>
            <person name="Klenk H.-P."/>
        </authorList>
    </citation>
    <scope>NUCLEOTIDE SEQUENCE [LARGE SCALE GENOMIC DNA]</scope>
    <source>
        <strain evidence="5 6">DSM 44826</strain>
    </source>
</reference>
<dbReference type="Pfam" id="PF07228">
    <property type="entry name" value="SpoIIE"/>
    <property type="match status" value="1"/>
</dbReference>
<dbReference type="SUPFAM" id="SSF81606">
    <property type="entry name" value="PP2C-like"/>
    <property type="match status" value="1"/>
</dbReference>
<organism evidence="5 6">
    <name type="scientific">Kitasatospora viridis</name>
    <dbReference type="NCBI Taxonomy" id="281105"/>
    <lineage>
        <taxon>Bacteria</taxon>
        <taxon>Bacillati</taxon>
        <taxon>Actinomycetota</taxon>
        <taxon>Actinomycetes</taxon>
        <taxon>Kitasatosporales</taxon>
        <taxon>Streptomycetaceae</taxon>
        <taxon>Kitasatospora</taxon>
    </lineage>
</organism>
<gene>
    <name evidence="5" type="ORF">FHX73_13377</name>
</gene>
<keyword evidence="2" id="KW-0175">Coiled coil</keyword>
<dbReference type="InterPro" id="IPR052016">
    <property type="entry name" value="Bact_Sigma-Reg"/>
</dbReference>
<protein>
    <submittedName>
        <fullName evidence="5">Stage II sporulation protein E</fullName>
    </submittedName>
</protein>
<dbReference type="Gene3D" id="3.60.40.10">
    <property type="entry name" value="PPM-type phosphatase domain"/>
    <property type="match status" value="1"/>
</dbReference>
<name>A0A561TT91_9ACTN</name>
<evidence type="ECO:0000313" key="5">
    <source>
        <dbReference type="EMBL" id="TWF90333.1"/>
    </source>
</evidence>
<dbReference type="OrthoDB" id="7943561at2"/>
<keyword evidence="6" id="KW-1185">Reference proteome</keyword>
<evidence type="ECO:0000256" key="3">
    <source>
        <dbReference type="SAM" id="MobiDB-lite"/>
    </source>
</evidence>
<dbReference type="Proteomes" id="UP000317940">
    <property type="component" value="Unassembled WGS sequence"/>
</dbReference>
<dbReference type="PANTHER" id="PTHR43156:SF2">
    <property type="entry name" value="STAGE II SPORULATION PROTEIN E"/>
    <property type="match status" value="1"/>
</dbReference>
<dbReference type="Gene3D" id="3.30.450.20">
    <property type="entry name" value="PAS domain"/>
    <property type="match status" value="2"/>
</dbReference>
<dbReference type="GO" id="GO:0016791">
    <property type="term" value="F:phosphatase activity"/>
    <property type="evidence" value="ECO:0007669"/>
    <property type="project" value="TreeGrafter"/>
</dbReference>
<evidence type="ECO:0000313" key="6">
    <source>
        <dbReference type="Proteomes" id="UP000317940"/>
    </source>
</evidence>
<evidence type="ECO:0000256" key="2">
    <source>
        <dbReference type="SAM" id="Coils"/>
    </source>
</evidence>
<dbReference type="EMBL" id="VIWT01000003">
    <property type="protein sequence ID" value="TWF90333.1"/>
    <property type="molecule type" value="Genomic_DNA"/>
</dbReference>
<dbReference type="RefSeq" id="WP_145909544.1">
    <property type="nucleotide sequence ID" value="NZ_BAAAMZ010000001.1"/>
</dbReference>